<dbReference type="InterPro" id="IPR003594">
    <property type="entry name" value="HATPase_dom"/>
</dbReference>
<dbReference type="InterPro" id="IPR050351">
    <property type="entry name" value="BphY/WalK/GraS-like"/>
</dbReference>
<dbReference type="InterPro" id="IPR036097">
    <property type="entry name" value="HisK_dim/P_sf"/>
</dbReference>
<gene>
    <name evidence="11" type="ORF">EYB53_005825</name>
</gene>
<dbReference type="RefSeq" id="WP_135477269.1">
    <property type="nucleotide sequence ID" value="NZ_SIJK02000007.1"/>
</dbReference>
<dbReference type="EMBL" id="SIJK02000007">
    <property type="protein sequence ID" value="MBP1465220.1"/>
    <property type="molecule type" value="Genomic_DNA"/>
</dbReference>
<dbReference type="InterPro" id="IPR036890">
    <property type="entry name" value="HATPase_C_sf"/>
</dbReference>
<dbReference type="InterPro" id="IPR005467">
    <property type="entry name" value="His_kinase_dom"/>
</dbReference>
<feature type="domain" description="HAMP" evidence="10">
    <location>
        <begin position="182"/>
        <end position="234"/>
    </location>
</feature>
<keyword evidence="6" id="KW-0418">Kinase</keyword>
<dbReference type="PROSITE" id="PS50109">
    <property type="entry name" value="HIS_KIN"/>
    <property type="match status" value="1"/>
</dbReference>
<keyword evidence="8" id="KW-1133">Transmembrane helix</keyword>
<reference evidence="11 12" key="1">
    <citation type="submission" date="2021-03" db="EMBL/GenBank/DDBJ databases">
        <authorList>
            <person name="Grouzdev D.S."/>
        </authorList>
    </citation>
    <scope>NUCLEOTIDE SEQUENCE [LARGE SCALE GENOMIC DNA]</scope>
    <source>
        <strain evidence="11 12">M50-1</strain>
    </source>
</reference>
<protein>
    <recommendedName>
        <fullName evidence="3">histidine kinase</fullName>
        <ecNumber evidence="3">2.7.13.3</ecNumber>
    </recommendedName>
</protein>
<keyword evidence="12" id="KW-1185">Reference proteome</keyword>
<keyword evidence="4" id="KW-0597">Phosphoprotein</keyword>
<dbReference type="SMART" id="SM00388">
    <property type="entry name" value="HisKA"/>
    <property type="match status" value="1"/>
</dbReference>
<evidence type="ECO:0000256" key="6">
    <source>
        <dbReference type="ARBA" id="ARBA00022777"/>
    </source>
</evidence>
<evidence type="ECO:0000256" key="2">
    <source>
        <dbReference type="ARBA" id="ARBA00004370"/>
    </source>
</evidence>
<dbReference type="EC" id="2.7.13.3" evidence="3"/>
<dbReference type="CDD" id="cd06225">
    <property type="entry name" value="HAMP"/>
    <property type="match status" value="1"/>
</dbReference>
<dbReference type="CDD" id="cd00075">
    <property type="entry name" value="HATPase"/>
    <property type="match status" value="1"/>
</dbReference>
<evidence type="ECO:0000256" key="1">
    <source>
        <dbReference type="ARBA" id="ARBA00000085"/>
    </source>
</evidence>
<dbReference type="PROSITE" id="PS50885">
    <property type="entry name" value="HAMP"/>
    <property type="match status" value="1"/>
</dbReference>
<dbReference type="Gene3D" id="3.30.565.10">
    <property type="entry name" value="Histidine kinase-like ATPase, C-terminal domain"/>
    <property type="match status" value="1"/>
</dbReference>
<dbReference type="SUPFAM" id="SSF47384">
    <property type="entry name" value="Homodimeric domain of signal transducing histidine kinase"/>
    <property type="match status" value="1"/>
</dbReference>
<evidence type="ECO:0000256" key="4">
    <source>
        <dbReference type="ARBA" id="ARBA00022553"/>
    </source>
</evidence>
<dbReference type="CDD" id="cd00082">
    <property type="entry name" value="HisKA"/>
    <property type="match status" value="1"/>
</dbReference>
<keyword evidence="8" id="KW-0812">Transmembrane</keyword>
<dbReference type="PANTHER" id="PTHR45453">
    <property type="entry name" value="PHOSPHATE REGULON SENSOR PROTEIN PHOR"/>
    <property type="match status" value="1"/>
</dbReference>
<organism evidence="11 12">
    <name type="scientific">Candidatus Chloroploca mongolica</name>
    <dbReference type="NCBI Taxonomy" id="2528176"/>
    <lineage>
        <taxon>Bacteria</taxon>
        <taxon>Bacillati</taxon>
        <taxon>Chloroflexota</taxon>
        <taxon>Chloroflexia</taxon>
        <taxon>Chloroflexales</taxon>
        <taxon>Chloroflexineae</taxon>
        <taxon>Oscillochloridaceae</taxon>
        <taxon>Candidatus Chloroploca</taxon>
    </lineage>
</organism>
<keyword evidence="8" id="KW-0472">Membrane</keyword>
<dbReference type="Pfam" id="PF02518">
    <property type="entry name" value="HATPase_c"/>
    <property type="match status" value="1"/>
</dbReference>
<evidence type="ECO:0000256" key="8">
    <source>
        <dbReference type="SAM" id="Phobius"/>
    </source>
</evidence>
<dbReference type="SMART" id="SM00304">
    <property type="entry name" value="HAMP"/>
    <property type="match status" value="1"/>
</dbReference>
<comment type="caution">
    <text evidence="11">The sequence shown here is derived from an EMBL/GenBank/DDBJ whole genome shotgun (WGS) entry which is preliminary data.</text>
</comment>
<evidence type="ECO:0000256" key="3">
    <source>
        <dbReference type="ARBA" id="ARBA00012438"/>
    </source>
</evidence>
<dbReference type="SUPFAM" id="SSF55874">
    <property type="entry name" value="ATPase domain of HSP90 chaperone/DNA topoisomerase II/histidine kinase"/>
    <property type="match status" value="1"/>
</dbReference>
<evidence type="ECO:0000313" key="11">
    <source>
        <dbReference type="EMBL" id="MBP1465220.1"/>
    </source>
</evidence>
<evidence type="ECO:0000313" key="12">
    <source>
        <dbReference type="Proteomes" id="UP001193081"/>
    </source>
</evidence>
<dbReference type="InterPro" id="IPR003660">
    <property type="entry name" value="HAMP_dom"/>
</dbReference>
<evidence type="ECO:0000259" key="10">
    <source>
        <dbReference type="PROSITE" id="PS50885"/>
    </source>
</evidence>
<evidence type="ECO:0000256" key="5">
    <source>
        <dbReference type="ARBA" id="ARBA00022679"/>
    </source>
</evidence>
<comment type="catalytic activity">
    <reaction evidence="1">
        <text>ATP + protein L-histidine = ADP + protein N-phospho-L-histidine.</text>
        <dbReference type="EC" id="2.7.13.3"/>
    </reaction>
</comment>
<dbReference type="PANTHER" id="PTHR45453:SF1">
    <property type="entry name" value="PHOSPHATE REGULON SENSOR PROTEIN PHOR"/>
    <property type="match status" value="1"/>
</dbReference>
<dbReference type="PRINTS" id="PR00344">
    <property type="entry name" value="BCTRLSENSOR"/>
</dbReference>
<dbReference type="InterPro" id="IPR004358">
    <property type="entry name" value="Sig_transdc_His_kin-like_C"/>
</dbReference>
<accession>A0ABS4D735</accession>
<dbReference type="SUPFAM" id="SSF158472">
    <property type="entry name" value="HAMP domain-like"/>
    <property type="match status" value="1"/>
</dbReference>
<dbReference type="Gene3D" id="1.10.287.130">
    <property type="match status" value="1"/>
</dbReference>
<keyword evidence="5" id="KW-0808">Transferase</keyword>
<name>A0ABS4D735_9CHLR</name>
<evidence type="ECO:0000256" key="7">
    <source>
        <dbReference type="ARBA" id="ARBA00023012"/>
    </source>
</evidence>
<dbReference type="Pfam" id="PF00512">
    <property type="entry name" value="HisKA"/>
    <property type="match status" value="1"/>
</dbReference>
<dbReference type="Gene3D" id="6.10.340.10">
    <property type="match status" value="1"/>
</dbReference>
<dbReference type="SMART" id="SM00387">
    <property type="entry name" value="HATPase_c"/>
    <property type="match status" value="1"/>
</dbReference>
<keyword evidence="7" id="KW-0902">Two-component regulatory system</keyword>
<sequence>MKSLTTRLVLAFAITSLASIGLAAIFVRQFVTTQFDAYVLEQRRDAFVTRVANYYATHGSWEGMTPATFFENRSDDLSRPGGWQPDGNHFERIAFFIADAEGRIVLSPNPLWRGEPARAEDLARGTPILVNNEQVGTFVLLEPPLERNPAEEAYLVRTDLALGAAALGAVLVALSLGFILARLITRPIQDLTSATRALGAGELGQQVPVRSRDELGLLTTQFNTMSADLAHATELRRRMTADIAHDLRTPLTVLSGYLEAMRDESLRPTPARFAAMHDETQVLLRLVEDLHTLSLADAGELKLKRQPTEPKALLERVATSYRHTADQQGVALILNVPDGLPAIEVDIEQTIRALNNLVGNALHHTPSGGEVMLAAHRETAHLVFEVSDTGTGIAPEHLPNIFERFYRADASRQQTTGGSGLGLAIVRSIIEAHGGKVSVDSAPGEGTIFRVRVPFASHRRLINS</sequence>
<proteinExistence type="predicted"/>
<evidence type="ECO:0000259" key="9">
    <source>
        <dbReference type="PROSITE" id="PS50109"/>
    </source>
</evidence>
<feature type="domain" description="Histidine kinase" evidence="9">
    <location>
        <begin position="242"/>
        <end position="457"/>
    </location>
</feature>
<dbReference type="InterPro" id="IPR003661">
    <property type="entry name" value="HisK_dim/P_dom"/>
</dbReference>
<feature type="transmembrane region" description="Helical" evidence="8">
    <location>
        <begin position="160"/>
        <end position="181"/>
    </location>
</feature>
<dbReference type="Proteomes" id="UP001193081">
    <property type="component" value="Unassembled WGS sequence"/>
</dbReference>
<comment type="subcellular location">
    <subcellularLocation>
        <location evidence="2">Membrane</location>
    </subcellularLocation>
</comment>
<dbReference type="Pfam" id="PF00672">
    <property type="entry name" value="HAMP"/>
    <property type="match status" value="1"/>
</dbReference>